<dbReference type="GO" id="GO:0005886">
    <property type="term" value="C:plasma membrane"/>
    <property type="evidence" value="ECO:0007669"/>
    <property type="project" value="UniProtKB-SubCell"/>
</dbReference>
<comment type="subcellular location">
    <subcellularLocation>
        <location evidence="2">Cell membrane</location>
        <topology evidence="2">Multi-pass membrane protein</topology>
    </subcellularLocation>
</comment>
<evidence type="ECO:0000256" key="17">
    <source>
        <dbReference type="ARBA" id="ARBA00023264"/>
    </source>
</evidence>
<evidence type="ECO:0000313" key="20">
    <source>
        <dbReference type="EMBL" id="VEF40697.1"/>
    </source>
</evidence>
<comment type="similarity">
    <text evidence="5 18">Belongs to the CDS family.</text>
</comment>
<proteinExistence type="inferred from homology"/>
<dbReference type="GeneID" id="49634517"/>
<evidence type="ECO:0000256" key="11">
    <source>
        <dbReference type="ARBA" id="ARBA00022692"/>
    </source>
</evidence>
<dbReference type="PROSITE" id="PS01315">
    <property type="entry name" value="CDS"/>
    <property type="match status" value="1"/>
</dbReference>
<protein>
    <recommendedName>
        <fullName evidence="7 18">Phosphatidate cytidylyltransferase</fullName>
        <ecNumber evidence="6 18">2.7.7.41</ecNumber>
    </recommendedName>
</protein>
<dbReference type="UniPathway" id="UPA00557">
    <property type="reaction ID" value="UER00614"/>
</dbReference>
<name>A0A448F5X4_AGGAP</name>
<dbReference type="Pfam" id="PF01148">
    <property type="entry name" value="CTP_transf_1"/>
    <property type="match status" value="1"/>
</dbReference>
<evidence type="ECO:0000256" key="7">
    <source>
        <dbReference type="ARBA" id="ARBA00019373"/>
    </source>
</evidence>
<keyword evidence="8" id="KW-1003">Cell membrane</keyword>
<feature type="transmembrane region" description="Helical" evidence="19">
    <location>
        <begin position="121"/>
        <end position="141"/>
    </location>
</feature>
<feature type="transmembrane region" description="Helical" evidence="19">
    <location>
        <begin position="54"/>
        <end position="71"/>
    </location>
</feature>
<evidence type="ECO:0000256" key="8">
    <source>
        <dbReference type="ARBA" id="ARBA00022475"/>
    </source>
</evidence>
<evidence type="ECO:0000256" key="16">
    <source>
        <dbReference type="ARBA" id="ARBA00023209"/>
    </source>
</evidence>
<dbReference type="AlphaFoldDB" id="A0A448F5X4"/>
<keyword evidence="15 19" id="KW-0472">Membrane</keyword>
<evidence type="ECO:0000256" key="6">
    <source>
        <dbReference type="ARBA" id="ARBA00012487"/>
    </source>
</evidence>
<keyword evidence="12 18" id="KW-0548">Nucleotidyltransferase</keyword>
<keyword evidence="14" id="KW-0443">Lipid metabolism</keyword>
<dbReference type="OrthoDB" id="9799199at2"/>
<dbReference type="GO" id="GO:0004605">
    <property type="term" value="F:phosphatidate cytidylyltransferase activity"/>
    <property type="evidence" value="ECO:0007669"/>
    <property type="project" value="UniProtKB-EC"/>
</dbReference>
<dbReference type="EC" id="2.7.7.41" evidence="6 18"/>
<dbReference type="PANTHER" id="PTHR46382">
    <property type="entry name" value="PHOSPHATIDATE CYTIDYLYLTRANSFERASE"/>
    <property type="match status" value="1"/>
</dbReference>
<comment type="catalytic activity">
    <reaction evidence="1 18">
        <text>a 1,2-diacyl-sn-glycero-3-phosphate + CTP + H(+) = a CDP-1,2-diacyl-sn-glycerol + diphosphate</text>
        <dbReference type="Rhea" id="RHEA:16229"/>
        <dbReference type="ChEBI" id="CHEBI:15378"/>
        <dbReference type="ChEBI" id="CHEBI:33019"/>
        <dbReference type="ChEBI" id="CHEBI:37563"/>
        <dbReference type="ChEBI" id="CHEBI:58332"/>
        <dbReference type="ChEBI" id="CHEBI:58608"/>
        <dbReference type="EC" id="2.7.7.41"/>
    </reaction>
</comment>
<dbReference type="RefSeq" id="WP_005702800.1">
    <property type="nucleotide sequence ID" value="NZ_AEWB02000004.1"/>
</dbReference>
<dbReference type="GO" id="GO:0016024">
    <property type="term" value="P:CDP-diacylglycerol biosynthetic process"/>
    <property type="evidence" value="ECO:0007669"/>
    <property type="project" value="UniProtKB-UniPathway"/>
</dbReference>
<gene>
    <name evidence="20" type="primary">cdsA_2</name>
    <name evidence="20" type="ORF">NCTC5906_00076</name>
</gene>
<evidence type="ECO:0000256" key="4">
    <source>
        <dbReference type="ARBA" id="ARBA00005189"/>
    </source>
</evidence>
<keyword evidence="10 18" id="KW-0808">Transferase</keyword>
<evidence type="ECO:0000256" key="18">
    <source>
        <dbReference type="RuleBase" id="RU003938"/>
    </source>
</evidence>
<evidence type="ECO:0000256" key="19">
    <source>
        <dbReference type="SAM" id="Phobius"/>
    </source>
</evidence>
<feature type="transmembrane region" description="Helical" evidence="19">
    <location>
        <begin position="91"/>
        <end position="109"/>
    </location>
</feature>
<feature type="transmembrane region" description="Helical" evidence="19">
    <location>
        <begin position="153"/>
        <end position="174"/>
    </location>
</feature>
<evidence type="ECO:0000256" key="15">
    <source>
        <dbReference type="ARBA" id="ARBA00023136"/>
    </source>
</evidence>
<evidence type="ECO:0000256" key="13">
    <source>
        <dbReference type="ARBA" id="ARBA00022989"/>
    </source>
</evidence>
<evidence type="ECO:0000256" key="3">
    <source>
        <dbReference type="ARBA" id="ARBA00005119"/>
    </source>
</evidence>
<evidence type="ECO:0000256" key="1">
    <source>
        <dbReference type="ARBA" id="ARBA00001698"/>
    </source>
</evidence>
<keyword evidence="11 18" id="KW-0812">Transmembrane</keyword>
<feature type="transmembrane region" description="Helical" evidence="19">
    <location>
        <begin position="226"/>
        <end position="246"/>
    </location>
</feature>
<dbReference type="PANTHER" id="PTHR46382:SF1">
    <property type="entry name" value="PHOSPHATIDATE CYTIDYLYLTRANSFERASE"/>
    <property type="match status" value="1"/>
</dbReference>
<keyword evidence="9" id="KW-0444">Lipid biosynthesis</keyword>
<reference evidence="20 21" key="1">
    <citation type="submission" date="2018-12" db="EMBL/GenBank/DDBJ databases">
        <authorList>
            <consortium name="Pathogen Informatics"/>
        </authorList>
    </citation>
    <scope>NUCLEOTIDE SEQUENCE [LARGE SCALE GENOMIC DNA]</scope>
    <source>
        <strain evidence="20 21">NCTC5906</strain>
    </source>
</reference>
<sequence>MLKQRVISAIVLIAIVFAALFLFSPYYFALALGVIVVLGIWEWTQFFNFKQLTFWRYAITGLSAAFLFLWIYGEGNYLDVGRVFEHYAQPILFGSVIWWLVALFFVVTYPKSSAIWGKHSVLQFFFCFFTLIPFLIGVLLLRLDRYVTEPYHGIMLLLYVFILVWVADSGAYFVGRKFGKHKLAPKVSPGKSWQGAIGGLVMAGIVAAIFVNVAQQSLTSNVSPEAFIGLSVATVAISILGDLTESMFKRQSGIKDSSNLIPGHGGILDRIDSLTAAVPFFACFYFFVL</sequence>
<evidence type="ECO:0000313" key="21">
    <source>
        <dbReference type="Proteomes" id="UP000272690"/>
    </source>
</evidence>
<keyword evidence="17" id="KW-1208">Phospholipid metabolism</keyword>
<evidence type="ECO:0000256" key="9">
    <source>
        <dbReference type="ARBA" id="ARBA00022516"/>
    </source>
</evidence>
<evidence type="ECO:0000256" key="12">
    <source>
        <dbReference type="ARBA" id="ARBA00022695"/>
    </source>
</evidence>
<comment type="pathway">
    <text evidence="4">Lipid metabolism.</text>
</comment>
<dbReference type="EMBL" id="LR134327">
    <property type="protein sequence ID" value="VEF40697.1"/>
    <property type="molecule type" value="Genomic_DNA"/>
</dbReference>
<evidence type="ECO:0000256" key="10">
    <source>
        <dbReference type="ARBA" id="ARBA00022679"/>
    </source>
</evidence>
<keyword evidence="16" id="KW-0594">Phospholipid biosynthesis</keyword>
<keyword evidence="13 19" id="KW-1133">Transmembrane helix</keyword>
<evidence type="ECO:0000256" key="5">
    <source>
        <dbReference type="ARBA" id="ARBA00010185"/>
    </source>
</evidence>
<comment type="pathway">
    <text evidence="3 18">Phospholipid metabolism; CDP-diacylglycerol biosynthesis; CDP-diacylglycerol from sn-glycerol 3-phosphate: step 3/3.</text>
</comment>
<accession>A0A448F5X4</accession>
<evidence type="ECO:0000256" key="2">
    <source>
        <dbReference type="ARBA" id="ARBA00004651"/>
    </source>
</evidence>
<feature type="transmembrane region" description="Helical" evidence="19">
    <location>
        <begin position="29"/>
        <end position="47"/>
    </location>
</feature>
<dbReference type="InterPro" id="IPR000374">
    <property type="entry name" value="PC_trans"/>
</dbReference>
<feature type="transmembrane region" description="Helical" evidence="19">
    <location>
        <begin position="195"/>
        <end position="214"/>
    </location>
</feature>
<organism evidence="20 21">
    <name type="scientific">Aggregatibacter aphrophilus ATCC 33389</name>
    <dbReference type="NCBI Taxonomy" id="985008"/>
    <lineage>
        <taxon>Bacteria</taxon>
        <taxon>Pseudomonadati</taxon>
        <taxon>Pseudomonadota</taxon>
        <taxon>Gammaproteobacteria</taxon>
        <taxon>Pasteurellales</taxon>
        <taxon>Pasteurellaceae</taxon>
        <taxon>Aggregatibacter</taxon>
    </lineage>
</organism>
<evidence type="ECO:0000256" key="14">
    <source>
        <dbReference type="ARBA" id="ARBA00023098"/>
    </source>
</evidence>
<dbReference type="Proteomes" id="UP000272690">
    <property type="component" value="Chromosome"/>
</dbReference>